<keyword evidence="2" id="KW-1185">Reference proteome</keyword>
<organism evidence="2 3">
    <name type="scientific">Macrostomum lignano</name>
    <dbReference type="NCBI Taxonomy" id="282301"/>
    <lineage>
        <taxon>Eukaryota</taxon>
        <taxon>Metazoa</taxon>
        <taxon>Spiralia</taxon>
        <taxon>Lophotrochozoa</taxon>
        <taxon>Platyhelminthes</taxon>
        <taxon>Rhabditophora</taxon>
        <taxon>Macrostomorpha</taxon>
        <taxon>Macrostomida</taxon>
        <taxon>Macrostomidae</taxon>
        <taxon>Macrostomum</taxon>
    </lineage>
</organism>
<feature type="region of interest" description="Disordered" evidence="1">
    <location>
        <begin position="119"/>
        <end position="142"/>
    </location>
</feature>
<dbReference type="Proteomes" id="UP000095280">
    <property type="component" value="Unplaced"/>
</dbReference>
<sequence>RNQRQSQLASACLSLASVPPGGAWVLLPLPQSGSVTMELLALPSLADEDKPSEDSKFAKWPQFMRPLPETPQRPKRLSDRLSCADADCQGERRQISDYSYAKRYRDMATMEFQMSYKRRKASRSRSIADKVSRALQVRRSAQ</sequence>
<evidence type="ECO:0000256" key="1">
    <source>
        <dbReference type="SAM" id="MobiDB-lite"/>
    </source>
</evidence>
<dbReference type="WBParaSite" id="maker-uti_cns_0006146-snap-gene-0.4-mRNA-1">
    <property type="protein sequence ID" value="maker-uti_cns_0006146-snap-gene-0.4-mRNA-1"/>
    <property type="gene ID" value="maker-uti_cns_0006146-snap-gene-0.4"/>
</dbReference>
<proteinExistence type="predicted"/>
<dbReference type="AlphaFoldDB" id="A0A1I8HGS6"/>
<evidence type="ECO:0000313" key="2">
    <source>
        <dbReference type="Proteomes" id="UP000095280"/>
    </source>
</evidence>
<reference evidence="3" key="1">
    <citation type="submission" date="2016-11" db="UniProtKB">
        <authorList>
            <consortium name="WormBaseParasite"/>
        </authorList>
    </citation>
    <scope>IDENTIFICATION</scope>
</reference>
<accession>A0A1I8HGS6</accession>
<name>A0A1I8HGS6_9PLAT</name>
<protein>
    <submittedName>
        <fullName evidence="3">BZIP domain-containing protein</fullName>
    </submittedName>
</protein>
<evidence type="ECO:0000313" key="3">
    <source>
        <dbReference type="WBParaSite" id="maker-uti_cns_0006146-snap-gene-0.4-mRNA-1"/>
    </source>
</evidence>